<dbReference type="GO" id="GO:0016491">
    <property type="term" value="F:oxidoreductase activity"/>
    <property type="evidence" value="ECO:0007669"/>
    <property type="project" value="UniProtKB-KW"/>
</dbReference>
<dbReference type="OrthoDB" id="9806974at2"/>
<dbReference type="PANTHER" id="PTHR24321">
    <property type="entry name" value="DEHYDROGENASES, SHORT CHAIN"/>
    <property type="match status" value="1"/>
</dbReference>
<dbReference type="Pfam" id="PF13561">
    <property type="entry name" value="adh_short_C2"/>
    <property type="match status" value="1"/>
</dbReference>
<comment type="similarity">
    <text evidence="1">Belongs to the short-chain dehydrogenases/reductases (SDR) family.</text>
</comment>
<evidence type="ECO:0000313" key="4">
    <source>
        <dbReference type="Proteomes" id="UP000076825"/>
    </source>
</evidence>
<dbReference type="FunFam" id="3.40.50.720:FF:000084">
    <property type="entry name" value="Short-chain dehydrogenase reductase"/>
    <property type="match status" value="1"/>
</dbReference>
<dbReference type="NCBIfam" id="NF009466">
    <property type="entry name" value="PRK12826.1-2"/>
    <property type="match status" value="1"/>
</dbReference>
<dbReference type="EMBL" id="LT546645">
    <property type="protein sequence ID" value="SAI69205.1"/>
    <property type="molecule type" value="Genomic_DNA"/>
</dbReference>
<dbReference type="PANTHER" id="PTHR24321:SF8">
    <property type="entry name" value="ESTRADIOL 17-BETA-DEHYDROGENASE 8-RELATED"/>
    <property type="match status" value="1"/>
</dbReference>
<keyword evidence="2 3" id="KW-0560">Oxidoreductase</keyword>
<dbReference type="InterPro" id="IPR002347">
    <property type="entry name" value="SDR_fam"/>
</dbReference>
<dbReference type="RefSeq" id="WP_025513193.1">
    <property type="nucleotide sequence ID" value="NZ_CP016340.1"/>
</dbReference>
<dbReference type="Gene3D" id="3.40.50.720">
    <property type="entry name" value="NAD(P)-binding Rossmann-like Domain"/>
    <property type="match status" value="1"/>
</dbReference>
<dbReference type="KEGG" id="btrm:SAMEA390648701690"/>
<dbReference type="EC" id="1.3.1.-" evidence="3"/>
<dbReference type="InterPro" id="IPR020904">
    <property type="entry name" value="Sc_DH/Rdtase_CS"/>
</dbReference>
<dbReference type="PROSITE" id="PS00061">
    <property type="entry name" value="ADH_SHORT"/>
    <property type="match status" value="1"/>
</dbReference>
<gene>
    <name evidence="3" type="primary">actIII_2</name>
    <name evidence="3" type="ORF">SAMEA3906487_01690</name>
</gene>
<dbReference type="PRINTS" id="PR00081">
    <property type="entry name" value="GDHRDH"/>
</dbReference>
<evidence type="ECO:0000313" key="3">
    <source>
        <dbReference type="EMBL" id="SAI69205.1"/>
    </source>
</evidence>
<evidence type="ECO:0000256" key="2">
    <source>
        <dbReference type="ARBA" id="ARBA00023002"/>
    </source>
</evidence>
<dbReference type="GeneID" id="56591025"/>
<dbReference type="CDD" id="cd05233">
    <property type="entry name" value="SDR_c"/>
    <property type="match status" value="1"/>
</dbReference>
<proteinExistence type="inferred from homology"/>
<sequence length="266" mass="27624">MKVEKLAALPVDMTDRRVIVTAGAGGIGAAIAAAFAERGARVHVCDVDEAALQACPHACARADMSRREEVEAYMARALDWLGGLDVLVNNAGIAGPTAGIAEVDPQALAATLDINLQAQFHTVRLALPALRESGGGSIINISSVAGRMGVPQRTPYAASKWGVVGLTRSLAVELGHEGIRVNALLPGLVAGARIGRVIEARARNMGVSVEEETRLELAGVSLGRFVQPGDIANMTLFLASPFGAMISGQAISIDGDLQALPWQPGH</sequence>
<organism evidence="3 4">
    <name type="scientific">Bordetella trematum</name>
    <dbReference type="NCBI Taxonomy" id="123899"/>
    <lineage>
        <taxon>Bacteria</taxon>
        <taxon>Pseudomonadati</taxon>
        <taxon>Pseudomonadota</taxon>
        <taxon>Betaproteobacteria</taxon>
        <taxon>Burkholderiales</taxon>
        <taxon>Alcaligenaceae</taxon>
        <taxon>Bordetella</taxon>
    </lineage>
</organism>
<keyword evidence="4" id="KW-1185">Reference proteome</keyword>
<name>A0A157SFJ4_9BORD</name>
<dbReference type="PATRIC" id="fig|123899.6.peg.1677"/>
<dbReference type="PRINTS" id="PR00080">
    <property type="entry name" value="SDRFAMILY"/>
</dbReference>
<dbReference type="AlphaFoldDB" id="A0A157SFJ4"/>
<dbReference type="SUPFAM" id="SSF51735">
    <property type="entry name" value="NAD(P)-binding Rossmann-fold domains"/>
    <property type="match status" value="1"/>
</dbReference>
<dbReference type="eggNOG" id="COG1028">
    <property type="taxonomic scope" value="Bacteria"/>
</dbReference>
<accession>A0A157SFJ4</accession>
<dbReference type="Proteomes" id="UP000076825">
    <property type="component" value="Chromosome 1"/>
</dbReference>
<evidence type="ECO:0000256" key="1">
    <source>
        <dbReference type="ARBA" id="ARBA00006484"/>
    </source>
</evidence>
<dbReference type="STRING" id="123899.SAMEA3906487_01690"/>
<protein>
    <submittedName>
        <fullName evidence="3">Short chain dehydrogenase</fullName>
        <ecNumber evidence="3">1.3.1.-</ecNumber>
    </submittedName>
</protein>
<dbReference type="InterPro" id="IPR036291">
    <property type="entry name" value="NAD(P)-bd_dom_sf"/>
</dbReference>
<reference evidence="3 4" key="1">
    <citation type="submission" date="2016-04" db="EMBL/GenBank/DDBJ databases">
        <authorList>
            <consortium name="Pathogen Informatics"/>
        </authorList>
    </citation>
    <scope>NUCLEOTIDE SEQUENCE [LARGE SCALE GENOMIC DNA]</scope>
    <source>
        <strain evidence="3 4">H044680328</strain>
    </source>
</reference>